<dbReference type="Gene3D" id="1.10.10.10">
    <property type="entry name" value="Winged helix-like DNA-binding domain superfamily/Winged helix DNA-binding domain"/>
    <property type="match status" value="1"/>
</dbReference>
<evidence type="ECO:0000256" key="4">
    <source>
        <dbReference type="ARBA" id="ARBA00023163"/>
    </source>
</evidence>
<dbReference type="PANTHER" id="PTHR43133">
    <property type="entry name" value="RNA POLYMERASE ECF-TYPE SIGMA FACTO"/>
    <property type="match status" value="1"/>
</dbReference>
<proteinExistence type="inferred from homology"/>
<dbReference type="SUPFAM" id="SSF88659">
    <property type="entry name" value="Sigma3 and sigma4 domains of RNA polymerase sigma factors"/>
    <property type="match status" value="1"/>
</dbReference>
<dbReference type="InterPro" id="IPR036388">
    <property type="entry name" value="WH-like_DNA-bd_sf"/>
</dbReference>
<dbReference type="SUPFAM" id="SSF88946">
    <property type="entry name" value="Sigma2 domain of RNA polymerase sigma factors"/>
    <property type="match status" value="1"/>
</dbReference>
<dbReference type="Proteomes" id="UP001162741">
    <property type="component" value="Chromosome"/>
</dbReference>
<comment type="similarity">
    <text evidence="1">Belongs to the sigma-70 factor family. ECF subfamily.</text>
</comment>
<gene>
    <name evidence="6" type="ORF">MKQ68_18680</name>
</gene>
<dbReference type="InterPro" id="IPR039425">
    <property type="entry name" value="RNA_pol_sigma-70-like"/>
</dbReference>
<dbReference type="EMBL" id="CP107006">
    <property type="protein sequence ID" value="UYQ92117.1"/>
    <property type="molecule type" value="Genomic_DNA"/>
</dbReference>
<dbReference type="InterPro" id="IPR014284">
    <property type="entry name" value="RNA_pol_sigma-70_dom"/>
</dbReference>
<dbReference type="RefSeq" id="WP_264280436.1">
    <property type="nucleotide sequence ID" value="NZ_CP107006.1"/>
</dbReference>
<dbReference type="InterPro" id="IPR013249">
    <property type="entry name" value="RNA_pol_sigma70_r4_t2"/>
</dbReference>
<feature type="domain" description="RNA polymerase sigma factor 70 region 4 type 2" evidence="5">
    <location>
        <begin position="124"/>
        <end position="173"/>
    </location>
</feature>
<dbReference type="InterPro" id="IPR013324">
    <property type="entry name" value="RNA_pol_sigma_r3/r4-like"/>
</dbReference>
<evidence type="ECO:0000256" key="3">
    <source>
        <dbReference type="ARBA" id="ARBA00023082"/>
    </source>
</evidence>
<accession>A0ABY6J1T8</accession>
<dbReference type="Pfam" id="PF08281">
    <property type="entry name" value="Sigma70_r4_2"/>
    <property type="match status" value="1"/>
</dbReference>
<evidence type="ECO:0000259" key="5">
    <source>
        <dbReference type="Pfam" id="PF08281"/>
    </source>
</evidence>
<dbReference type="NCBIfam" id="TIGR02937">
    <property type="entry name" value="sigma70-ECF"/>
    <property type="match status" value="1"/>
</dbReference>
<dbReference type="Gene3D" id="1.10.1740.10">
    <property type="match status" value="1"/>
</dbReference>
<evidence type="ECO:0000313" key="6">
    <source>
        <dbReference type="EMBL" id="UYQ92117.1"/>
    </source>
</evidence>
<sequence>MYGNLNDKALWTKVIEGDKEALAFIYNRYFHSLFNYGARFNPDESLVKDCIHDLFVSIWLGRERLSVTDNIKYYLMASLKRRISAHSQKGTLQRLFDNDTAPGQHTGSHEEEMIGRQADLERRQKLAKVMEKLPKRQQEILYLRYYEGFDTKQTAELMSLSVNSTYVLLSKALNYLKKNSDQLLLLAGILLYLALSR</sequence>
<evidence type="ECO:0000256" key="2">
    <source>
        <dbReference type="ARBA" id="ARBA00023015"/>
    </source>
</evidence>
<dbReference type="CDD" id="cd06171">
    <property type="entry name" value="Sigma70_r4"/>
    <property type="match status" value="1"/>
</dbReference>
<keyword evidence="7" id="KW-1185">Reference proteome</keyword>
<keyword evidence="4" id="KW-0804">Transcription</keyword>
<name>A0ABY6J1T8_9BACT</name>
<reference evidence="6" key="1">
    <citation type="submission" date="2022-10" db="EMBL/GenBank/DDBJ databases">
        <title>Chitinophaga sp. nov., isolated from soil.</title>
        <authorList>
            <person name="Jeon C.O."/>
        </authorList>
    </citation>
    <scope>NUCLEOTIDE SEQUENCE</scope>
    <source>
        <strain evidence="6">R8</strain>
    </source>
</reference>
<dbReference type="InterPro" id="IPR013325">
    <property type="entry name" value="RNA_pol_sigma_r2"/>
</dbReference>
<keyword evidence="3" id="KW-0731">Sigma factor</keyword>
<keyword evidence="2" id="KW-0805">Transcription regulation</keyword>
<evidence type="ECO:0000256" key="1">
    <source>
        <dbReference type="ARBA" id="ARBA00010641"/>
    </source>
</evidence>
<protein>
    <submittedName>
        <fullName evidence="6">Sigma-70 family RNA polymerase sigma factor</fullName>
    </submittedName>
</protein>
<organism evidence="6 7">
    <name type="scientific">Chitinophaga horti</name>
    <dbReference type="NCBI Taxonomy" id="2920382"/>
    <lineage>
        <taxon>Bacteria</taxon>
        <taxon>Pseudomonadati</taxon>
        <taxon>Bacteroidota</taxon>
        <taxon>Chitinophagia</taxon>
        <taxon>Chitinophagales</taxon>
        <taxon>Chitinophagaceae</taxon>
        <taxon>Chitinophaga</taxon>
    </lineage>
</organism>
<evidence type="ECO:0000313" key="7">
    <source>
        <dbReference type="Proteomes" id="UP001162741"/>
    </source>
</evidence>
<dbReference type="PANTHER" id="PTHR43133:SF46">
    <property type="entry name" value="RNA POLYMERASE SIGMA-70 FACTOR ECF SUBFAMILY"/>
    <property type="match status" value="1"/>
</dbReference>